<feature type="transmembrane region" description="Helical" evidence="1">
    <location>
        <begin position="185"/>
        <end position="204"/>
    </location>
</feature>
<protein>
    <recommendedName>
        <fullName evidence="4">ABC-2 type transport system permease protein</fullName>
    </recommendedName>
</protein>
<dbReference type="Proteomes" id="UP000679179">
    <property type="component" value="Unassembled WGS sequence"/>
</dbReference>
<keyword evidence="3" id="KW-1185">Reference proteome</keyword>
<dbReference type="Pfam" id="PF16949">
    <property type="entry name" value="ABC_tran_2"/>
    <property type="match status" value="1"/>
</dbReference>
<evidence type="ECO:0000313" key="3">
    <source>
        <dbReference type="Proteomes" id="UP000679179"/>
    </source>
</evidence>
<comment type="caution">
    <text evidence="2">The sequence shown here is derived from an EMBL/GenBank/DDBJ whole genome shotgun (WGS) entry which is preliminary data.</text>
</comment>
<organism evidence="2 3">
    <name type="scientific">Clostridium polyendosporum</name>
    <dbReference type="NCBI Taxonomy" id="69208"/>
    <lineage>
        <taxon>Bacteria</taxon>
        <taxon>Bacillati</taxon>
        <taxon>Bacillota</taxon>
        <taxon>Clostridia</taxon>
        <taxon>Eubacteriales</taxon>
        <taxon>Clostridiaceae</taxon>
        <taxon>Clostridium</taxon>
    </lineage>
</organism>
<feature type="transmembrane region" description="Helical" evidence="1">
    <location>
        <begin position="524"/>
        <end position="545"/>
    </location>
</feature>
<feature type="transmembrane region" description="Helical" evidence="1">
    <location>
        <begin position="30"/>
        <end position="55"/>
    </location>
</feature>
<feature type="transmembrane region" description="Helical" evidence="1">
    <location>
        <begin position="450"/>
        <end position="474"/>
    </location>
</feature>
<dbReference type="RefSeq" id="WP_212903734.1">
    <property type="nucleotide sequence ID" value="NZ_BOPZ01000012.1"/>
</dbReference>
<name>A0A919S1S2_9CLOT</name>
<keyword evidence="1" id="KW-1133">Transmembrane helix</keyword>
<feature type="transmembrane region" description="Helical" evidence="1">
    <location>
        <begin position="372"/>
        <end position="390"/>
    </location>
</feature>
<dbReference type="EMBL" id="BOPZ01000012">
    <property type="protein sequence ID" value="GIM29018.1"/>
    <property type="molecule type" value="Genomic_DNA"/>
</dbReference>
<sequence>MNKVWILTKVFLKTGFGEGTRIKKQNNSKIFNIVLLLVTMPMILFSIGITVFGVFEGLKMINQEDLLIGLAYNISSVITFVFGIMSVMSIFYFSKDINFVLPLPFRPREITLAKFITVVIYQYVVTAFILIPTIFIYGVRTGAEIGFYLTSLICFILLPILPTVYCSLISMILMNFTNLSKHKDAFKIFTGFLAIAIAIIVNFFSTKMGANATNGPGGIADVANLGKNVLIDKLSNFFITAKVGAYATVGDTPSKILINITLFILINVLAVIIFSLVTDKFYFKGAVGASESYGSRKKLKEEVFQKSLIEKSPLKTWLVKELTILVRTPAYLLNCVSTIVIIPIILVMPILAEENFETAVSSARRFLSNSSNFTIIIAATFGIVLFISSTNPTASTSISREGDNLYISKFLPVDYLTQLTAKILSAIIINGALILIAVVVMILLGGSVTVILLILILAILELYFMAVVGVLIDLSSPKLVWDDEQKAVKQNLNPLKCTLIGLILGGASTGVTVASWVFIKGSFIIYFGILAVIIITLDVVMYNLLRTKGVKMFKSLSD</sequence>
<proteinExistence type="predicted"/>
<dbReference type="AlphaFoldDB" id="A0A919S1S2"/>
<feature type="transmembrane region" description="Helical" evidence="1">
    <location>
        <begin position="330"/>
        <end position="352"/>
    </location>
</feature>
<dbReference type="InterPro" id="IPR031599">
    <property type="entry name" value="ABC_tran_2"/>
</dbReference>
<accession>A0A919S1S2</accession>
<keyword evidence="1" id="KW-0812">Transmembrane</keyword>
<feature type="transmembrane region" description="Helical" evidence="1">
    <location>
        <begin position="495"/>
        <end position="518"/>
    </location>
</feature>
<evidence type="ECO:0008006" key="4">
    <source>
        <dbReference type="Google" id="ProtNLM"/>
    </source>
</evidence>
<evidence type="ECO:0000313" key="2">
    <source>
        <dbReference type="EMBL" id="GIM29018.1"/>
    </source>
</evidence>
<feature type="transmembrane region" description="Helical" evidence="1">
    <location>
        <begin position="423"/>
        <end position="444"/>
    </location>
</feature>
<reference evidence="2" key="1">
    <citation type="submission" date="2021-03" db="EMBL/GenBank/DDBJ databases">
        <title>Taxonomic study of Clostridium polyendosporum from meadow-gley soil under rice.</title>
        <authorList>
            <person name="Kobayashi H."/>
            <person name="Tanizawa Y."/>
            <person name="Yagura M."/>
        </authorList>
    </citation>
    <scope>NUCLEOTIDE SEQUENCE</scope>
    <source>
        <strain evidence="2">JCM 30710</strain>
    </source>
</reference>
<feature type="transmembrane region" description="Helical" evidence="1">
    <location>
        <begin position="145"/>
        <end position="173"/>
    </location>
</feature>
<feature type="transmembrane region" description="Helical" evidence="1">
    <location>
        <begin position="115"/>
        <end position="139"/>
    </location>
</feature>
<gene>
    <name evidence="2" type="ORF">CPJCM30710_16840</name>
</gene>
<keyword evidence="1" id="KW-0472">Membrane</keyword>
<evidence type="ECO:0000256" key="1">
    <source>
        <dbReference type="SAM" id="Phobius"/>
    </source>
</evidence>
<feature type="transmembrane region" description="Helical" evidence="1">
    <location>
        <begin position="256"/>
        <end position="277"/>
    </location>
</feature>
<feature type="transmembrane region" description="Helical" evidence="1">
    <location>
        <begin position="67"/>
        <end position="94"/>
    </location>
</feature>